<accession>A0A0F9GBJ5</accession>
<gene>
    <name evidence="1" type="ORF">LCGC14_1930750</name>
</gene>
<dbReference type="AlphaFoldDB" id="A0A0F9GBJ5"/>
<proteinExistence type="predicted"/>
<sequence length="429" mass="43303">EIEQGGETTGTGDLVQLTNVGVTSKSLDVVAAGVGADDVQINASGAHTNGLAALHVKTSGALAAGGAAVIVTAAGSPTTDSRGLEMDVQKDMRAVYIDTDAATNDAVYITHSGNLASGKAVMHISDAGAPAGDDRYVLHAAYTGAASQESVVIFADGGGKDVTGIYVDCDPVYSAANLSAQMTLYSNAAGDLPILVQLYHEDAGAVSGEYCAKINFFGSDDAPAKELYASIEVEMDDTGAANPDGILWIRGDLAGTLTNSAGFTGNKILMGAAASTITTAGAWDLTLSTNDGSSSSTMVITDGADGDISLAINGTGSLNVQNLTYETNAGSQVTGTATLTWGDAEGQVVFCTSAGGAYSITLPAVGVVGAGGWYTFIKNDADANAITIDGAGSETINGATTYANIDADYDTVTIMCDGNEWFIVSEELA</sequence>
<comment type="caution">
    <text evidence="1">The sequence shown here is derived from an EMBL/GenBank/DDBJ whole genome shotgun (WGS) entry which is preliminary data.</text>
</comment>
<reference evidence="1" key="1">
    <citation type="journal article" date="2015" name="Nature">
        <title>Complex archaea that bridge the gap between prokaryotes and eukaryotes.</title>
        <authorList>
            <person name="Spang A."/>
            <person name="Saw J.H."/>
            <person name="Jorgensen S.L."/>
            <person name="Zaremba-Niedzwiedzka K."/>
            <person name="Martijn J."/>
            <person name="Lind A.E."/>
            <person name="van Eijk R."/>
            <person name="Schleper C."/>
            <person name="Guy L."/>
            <person name="Ettema T.J."/>
        </authorList>
    </citation>
    <scope>NUCLEOTIDE SEQUENCE</scope>
</reference>
<dbReference type="EMBL" id="LAZR01020729">
    <property type="protein sequence ID" value="KKL87836.1"/>
    <property type="molecule type" value="Genomic_DNA"/>
</dbReference>
<name>A0A0F9GBJ5_9ZZZZ</name>
<evidence type="ECO:0000313" key="1">
    <source>
        <dbReference type="EMBL" id="KKL87836.1"/>
    </source>
</evidence>
<feature type="non-terminal residue" evidence="1">
    <location>
        <position position="1"/>
    </location>
</feature>
<protein>
    <submittedName>
        <fullName evidence="1">Uncharacterized protein</fullName>
    </submittedName>
</protein>
<organism evidence="1">
    <name type="scientific">marine sediment metagenome</name>
    <dbReference type="NCBI Taxonomy" id="412755"/>
    <lineage>
        <taxon>unclassified sequences</taxon>
        <taxon>metagenomes</taxon>
        <taxon>ecological metagenomes</taxon>
    </lineage>
</organism>